<dbReference type="Proteomes" id="UP001464923">
    <property type="component" value="Unassembled WGS sequence"/>
</dbReference>
<dbReference type="RefSeq" id="WP_345653365.1">
    <property type="nucleotide sequence ID" value="NZ_BAABLY010000087.1"/>
</dbReference>
<name>A0ABV1JYP6_9PSEU</name>
<comment type="caution">
    <text evidence="1">The sequence shown here is derived from an EMBL/GenBank/DDBJ whole genome shotgun (WGS) entry which is preliminary data.</text>
</comment>
<protein>
    <submittedName>
        <fullName evidence="1">Uncharacterized protein</fullName>
    </submittedName>
</protein>
<evidence type="ECO:0000313" key="1">
    <source>
        <dbReference type="EMBL" id="MEQ3540796.1"/>
    </source>
</evidence>
<accession>A0ABV1JYP6</accession>
<sequence>MATDKLASTRAKIANTAATRDFLELGLQLLRQDFLGFEGSEIDTVDHCRLFESVSVKRLLELSETADLARSQPRQLTPAMFKERWALKNRFTEDLIAYLFRATPQAAYMDTVRLVTESLIESESFGGLIRKLAASEIELVLSDPLFGLHSLVEAALPSHPKVREFLKAQEDTLLPQWAAIYERIAEAYGLQLADGFTWLDIAIIFNTVINGALMHARSNGEGSQRLSSGQDTLTVAIFAMLPAILIAPTTDWDSLYVIAVQRTRT</sequence>
<gene>
    <name evidence="1" type="ORF">WHI96_18460</name>
</gene>
<keyword evidence="2" id="KW-1185">Reference proteome</keyword>
<proteinExistence type="predicted"/>
<organism evidence="1 2">
    <name type="scientific">Pseudonocardia tropica</name>
    <dbReference type="NCBI Taxonomy" id="681289"/>
    <lineage>
        <taxon>Bacteria</taxon>
        <taxon>Bacillati</taxon>
        <taxon>Actinomycetota</taxon>
        <taxon>Actinomycetes</taxon>
        <taxon>Pseudonocardiales</taxon>
        <taxon>Pseudonocardiaceae</taxon>
        <taxon>Pseudonocardia</taxon>
    </lineage>
</organism>
<dbReference type="EMBL" id="JBEDNP010000011">
    <property type="protein sequence ID" value="MEQ3540796.1"/>
    <property type="molecule type" value="Genomic_DNA"/>
</dbReference>
<evidence type="ECO:0000313" key="2">
    <source>
        <dbReference type="Proteomes" id="UP001464923"/>
    </source>
</evidence>
<reference evidence="1 2" key="1">
    <citation type="submission" date="2024-03" db="EMBL/GenBank/DDBJ databases">
        <title>Draft genome sequence of Pseudonocardia tropica JCM 19149.</title>
        <authorList>
            <person name="Butdee W."/>
            <person name="Duangmal K."/>
        </authorList>
    </citation>
    <scope>NUCLEOTIDE SEQUENCE [LARGE SCALE GENOMIC DNA]</scope>
    <source>
        <strain evidence="1 2">JCM 19149</strain>
    </source>
</reference>